<proteinExistence type="predicted"/>
<organism evidence="2 3">
    <name type="scientific">Asparagus officinalis</name>
    <name type="common">Garden asparagus</name>
    <dbReference type="NCBI Taxonomy" id="4686"/>
    <lineage>
        <taxon>Eukaryota</taxon>
        <taxon>Viridiplantae</taxon>
        <taxon>Streptophyta</taxon>
        <taxon>Embryophyta</taxon>
        <taxon>Tracheophyta</taxon>
        <taxon>Spermatophyta</taxon>
        <taxon>Magnoliopsida</taxon>
        <taxon>Liliopsida</taxon>
        <taxon>Asparagales</taxon>
        <taxon>Asparagaceae</taxon>
        <taxon>Asparagoideae</taxon>
        <taxon>Asparagus</taxon>
    </lineage>
</organism>
<evidence type="ECO:0000313" key="2">
    <source>
        <dbReference type="EMBL" id="ONK69122.1"/>
    </source>
</evidence>
<dbReference type="AlphaFoldDB" id="A0A5P1ESZ9"/>
<keyword evidence="1" id="KW-0812">Transmembrane</keyword>
<dbReference type="Gramene" id="ONK69122">
    <property type="protein sequence ID" value="ONK69122"/>
    <property type="gene ID" value="A4U43_C05F19580"/>
</dbReference>
<reference evidence="3" key="1">
    <citation type="journal article" date="2017" name="Nat. Commun.">
        <title>The asparagus genome sheds light on the origin and evolution of a young Y chromosome.</title>
        <authorList>
            <person name="Harkess A."/>
            <person name="Zhou J."/>
            <person name="Xu C."/>
            <person name="Bowers J.E."/>
            <person name="Van der Hulst R."/>
            <person name="Ayyampalayam S."/>
            <person name="Mercati F."/>
            <person name="Riccardi P."/>
            <person name="McKain M.R."/>
            <person name="Kakrana A."/>
            <person name="Tang H."/>
            <person name="Ray J."/>
            <person name="Groenendijk J."/>
            <person name="Arikit S."/>
            <person name="Mathioni S.M."/>
            <person name="Nakano M."/>
            <person name="Shan H."/>
            <person name="Telgmann-Rauber A."/>
            <person name="Kanno A."/>
            <person name="Yue Z."/>
            <person name="Chen H."/>
            <person name="Li W."/>
            <person name="Chen Y."/>
            <person name="Xu X."/>
            <person name="Zhang Y."/>
            <person name="Luo S."/>
            <person name="Chen H."/>
            <person name="Gao J."/>
            <person name="Mao Z."/>
            <person name="Pires J.C."/>
            <person name="Luo M."/>
            <person name="Kudrna D."/>
            <person name="Wing R.A."/>
            <person name="Meyers B.C."/>
            <person name="Yi K."/>
            <person name="Kong H."/>
            <person name="Lavrijsen P."/>
            <person name="Sunseri F."/>
            <person name="Falavigna A."/>
            <person name="Ye Y."/>
            <person name="Leebens-Mack J.H."/>
            <person name="Chen G."/>
        </authorList>
    </citation>
    <scope>NUCLEOTIDE SEQUENCE [LARGE SCALE GENOMIC DNA]</scope>
    <source>
        <strain evidence="3">cv. DH0086</strain>
    </source>
</reference>
<dbReference type="Proteomes" id="UP000243459">
    <property type="component" value="Chromosome 5"/>
</dbReference>
<dbReference type="PANTHER" id="PTHR36329:SF1">
    <property type="entry name" value="TRANSMEMBRANE PROTEIN"/>
    <property type="match status" value="1"/>
</dbReference>
<dbReference type="OMA" id="MTEEWEL"/>
<gene>
    <name evidence="2" type="ORF">A4U43_C05F19580</name>
</gene>
<sequence length="258" mass="29939">MLRAVSFLLISHGYCIMYERMSLAERRKTAGLACIVYLTLVGYKAAVPYFTVLMLLNYFLSFYVIFRYISQNLFILREQLNSIDHGDMQTMHGALRTKYIMFKKFQGAMQIVAVVEILVYMNADARPESYWFRLLVREWAQFCIFLYIGWTFRTKEALPNFPVIPTMKLKWENTVPPIYSMEMDAADFNNLTSQEWHVGVPTSFPSPHCKNSVDPLLVIVQHPHATSRGTSEALIRQKLSISRTTTAIEKFPRNVDHV</sequence>
<dbReference type="EMBL" id="CM007385">
    <property type="protein sequence ID" value="ONK69122.1"/>
    <property type="molecule type" value="Genomic_DNA"/>
</dbReference>
<keyword evidence="1" id="KW-1133">Transmembrane helix</keyword>
<evidence type="ECO:0000256" key="1">
    <source>
        <dbReference type="SAM" id="Phobius"/>
    </source>
</evidence>
<evidence type="ECO:0000313" key="3">
    <source>
        <dbReference type="Proteomes" id="UP000243459"/>
    </source>
</evidence>
<name>A0A5P1ESZ9_ASPOF</name>
<protein>
    <submittedName>
        <fullName evidence="2">Uncharacterized protein</fullName>
    </submittedName>
</protein>
<accession>A0A5P1ESZ9</accession>
<keyword evidence="1" id="KW-0472">Membrane</keyword>
<keyword evidence="3" id="KW-1185">Reference proteome</keyword>
<dbReference type="PANTHER" id="PTHR36329">
    <property type="entry name" value="TRANSMEMBRANE PROTEIN"/>
    <property type="match status" value="1"/>
</dbReference>
<feature type="transmembrane region" description="Helical" evidence="1">
    <location>
        <begin position="29"/>
        <end position="46"/>
    </location>
</feature>